<feature type="compositionally biased region" description="Basic and acidic residues" evidence="16">
    <location>
        <begin position="449"/>
        <end position="462"/>
    </location>
</feature>
<dbReference type="InterPro" id="IPR001412">
    <property type="entry name" value="aa-tRNA-synth_I_CS"/>
</dbReference>
<evidence type="ECO:0000256" key="11">
    <source>
        <dbReference type="ARBA" id="ARBA00029936"/>
    </source>
</evidence>
<dbReference type="Pfam" id="PF08264">
    <property type="entry name" value="Anticodon_1"/>
    <property type="match status" value="1"/>
</dbReference>
<dbReference type="GO" id="GO:0002161">
    <property type="term" value="F:aminoacyl-tRNA deacylase activity"/>
    <property type="evidence" value="ECO:0007669"/>
    <property type="project" value="InterPro"/>
</dbReference>
<keyword evidence="9 15" id="KW-0648">Protein biosynthesis</keyword>
<dbReference type="SUPFAM" id="SSF47323">
    <property type="entry name" value="Anticodon-binding domain of a subclass of class I aminoacyl-tRNA synthetases"/>
    <property type="match status" value="1"/>
</dbReference>
<evidence type="ECO:0000256" key="7">
    <source>
        <dbReference type="ARBA" id="ARBA00022741"/>
    </source>
</evidence>
<dbReference type="GO" id="GO:0004832">
    <property type="term" value="F:valine-tRNA ligase activity"/>
    <property type="evidence" value="ECO:0007669"/>
    <property type="project" value="UniProtKB-EC"/>
</dbReference>
<evidence type="ECO:0000256" key="3">
    <source>
        <dbReference type="ARBA" id="ARBA00005594"/>
    </source>
</evidence>
<feature type="domain" description="Cryptic loci regulator 2 N-terminal" evidence="19">
    <location>
        <begin position="376"/>
        <end position="414"/>
    </location>
</feature>
<dbReference type="Proteomes" id="UP001211907">
    <property type="component" value="Unassembled WGS sequence"/>
</dbReference>
<dbReference type="InterPro" id="IPR009080">
    <property type="entry name" value="tRNAsynth_Ia_anticodon-bd"/>
</dbReference>
<evidence type="ECO:0000256" key="5">
    <source>
        <dbReference type="ARBA" id="ARBA00022490"/>
    </source>
</evidence>
<feature type="non-terminal residue" evidence="20">
    <location>
        <position position="1"/>
    </location>
</feature>
<keyword evidence="5" id="KW-0963">Cytoplasm</keyword>
<dbReference type="FunFam" id="3.40.50.620:FF:000078">
    <property type="entry name" value="Valine--tRNA ligase, mitochondrial"/>
    <property type="match status" value="1"/>
</dbReference>
<sequence length="1322" mass="149553">MEATFSVFRASVADGSSSPRDSDDSAFQCVVCSGEIETNSLNSLFTHNNNTGEWMHWNCMQTDILKLILSENALDGYDALPLHSKFRIQKSFIPFTVLYSCTDNLNSDITENVQSFLSAPQQTSKNDRPVFISDDLDGVVENPIRIFPTNPVCKTALNRLQNLQKRKVRTHITSRLPSKFLKVDRQNTESEELHGENDSGSTDITENMSEISSLSDLSANNGCDDFDTKNEKPPENINYFAISTSSQLSPEISKFSEPTNIEEITASNNFLELLDTVDNADLCENTSISVFSTMSPPFSVELSELVRIKTDLSSLKKDTSSEVTCSPKPCYVFVMSDARPFISTLDGKLDAASQEATSEFLERLNALVFPDSEKALQTLPSGYELWYSRRKNNSNHMDRYVYGHPSGNRFRSTRSESSANRPATPTQTNSSHRNLNQNLLAAKSPTMSDADKIDKAKEREVRNKQLKLEKDAKFAAKKAAAEAAKATAPTTQAAKPKKEKIEKKEDPVVLPDTTPAGQKKDLTIPFAGAYNPAQVEAAWYSWWEKSGFFKPELIDGKPKPEGTFVISIPPPNVTGSLHLGHALTNSIQDTLTRWNRMLGKTTLYVPGCDHAGIATQVVVEKKIMKERGLTRHDLGRETFVNEIWKWKEEYGDRIYKQIRRLGTSVDWDRTVFTMDAGPSTAVTEAFVRLHEEGVIYRENRLVNWCTKLKTAISNLEVENKDIPGRVFLSVPDHDPTKTYEFGVITSFAYKFENNDDEIIVATTRLETMLGDTAIAVNPTDERYKNKVGKFVIHPFNGRRIPVIADDYVDKDFGTGAVKITPSHDQNDYAMGKRHNLAFINIFTDDGKINEEGAPFTGLQRFDARIAVQNALKEKGLYKETKPNPMQLPICTRSNNIVEPLMKPQWWVDCNDMSVKAMEAVKSGELEIIPKTSEKEWFLWLEKRQDWCISRQLWWGHRVPAYFVKIKGEDNDSLDSKYWVSGRTEADAFEKALARFPKVAKKDIVLEQDPDVLDTWFSSGLWPFSVQGWPNQTLDLKHFYPNALLETGWDIIFFWVARMVMLGIKLTGKVPFKQVFCHAMVRDAHGRKMSKSLGNVIDPLDVIEGISLADLQKRLEEGNLDPREVKTAKEGQQKDFPNGIAQCGTDALRFGLLNYSSGGRDINLDILRVEGYRKFCNKLWNAVLKLGLEKLGAHFIPQPAEIYVTGKESLADLWILNKLNIAARETNLALEQRNFLQATNVVYNFWMYELCDVYLEICKPVLAGTDEVQRRACRDTLYTCLDSGLKLLHPMMPFVTEELWQRLPRRDNDVLNVTIMKAKYPVE</sequence>
<dbReference type="Gene3D" id="3.90.740.10">
    <property type="entry name" value="Valyl/Leucyl/Isoleucyl-tRNA synthetase, editing domain"/>
    <property type="match status" value="2"/>
</dbReference>
<feature type="region of interest" description="Disordered" evidence="16">
    <location>
        <begin position="181"/>
        <end position="205"/>
    </location>
</feature>
<dbReference type="GO" id="GO:0005524">
    <property type="term" value="F:ATP binding"/>
    <property type="evidence" value="ECO:0007669"/>
    <property type="project" value="UniProtKB-KW"/>
</dbReference>
<keyword evidence="6 15" id="KW-0436">Ligase</keyword>
<feature type="domain" description="Aminoacyl-tRNA synthetase class Ia" evidence="17">
    <location>
        <begin position="539"/>
        <end position="1164"/>
    </location>
</feature>
<dbReference type="Pfam" id="PF00133">
    <property type="entry name" value="tRNA-synt_1"/>
    <property type="match status" value="1"/>
</dbReference>
<evidence type="ECO:0000259" key="19">
    <source>
        <dbReference type="Pfam" id="PF16761"/>
    </source>
</evidence>
<dbReference type="EC" id="6.1.1.9" evidence="4"/>
<dbReference type="EMBL" id="JADGJH010001319">
    <property type="protein sequence ID" value="KAJ3115050.1"/>
    <property type="molecule type" value="Genomic_DNA"/>
</dbReference>
<dbReference type="PANTHER" id="PTHR11946">
    <property type="entry name" value="VALYL-TRNA SYNTHETASES"/>
    <property type="match status" value="1"/>
</dbReference>
<organism evidence="20 21">
    <name type="scientific">Physocladia obscura</name>
    <dbReference type="NCBI Taxonomy" id="109957"/>
    <lineage>
        <taxon>Eukaryota</taxon>
        <taxon>Fungi</taxon>
        <taxon>Fungi incertae sedis</taxon>
        <taxon>Chytridiomycota</taxon>
        <taxon>Chytridiomycota incertae sedis</taxon>
        <taxon>Chytridiomycetes</taxon>
        <taxon>Chytridiales</taxon>
        <taxon>Chytriomycetaceae</taxon>
        <taxon>Physocladia</taxon>
    </lineage>
</organism>
<dbReference type="PROSITE" id="PS00178">
    <property type="entry name" value="AA_TRNA_LIGASE_I"/>
    <property type="match status" value="1"/>
</dbReference>
<evidence type="ECO:0000313" key="21">
    <source>
        <dbReference type="Proteomes" id="UP001211907"/>
    </source>
</evidence>
<dbReference type="FunFam" id="1.10.730.10:FF:000009">
    <property type="entry name" value="Valine--tRNA ligase, mitochondrial"/>
    <property type="match status" value="1"/>
</dbReference>
<dbReference type="NCBIfam" id="NF004349">
    <property type="entry name" value="PRK05729.1"/>
    <property type="match status" value="1"/>
</dbReference>
<keyword evidence="21" id="KW-1185">Reference proteome</keyword>
<name>A0AAD5SXU1_9FUNG</name>
<dbReference type="GO" id="GO:0006438">
    <property type="term" value="P:valyl-tRNA aminoacylation"/>
    <property type="evidence" value="ECO:0007669"/>
    <property type="project" value="InterPro"/>
</dbReference>
<dbReference type="InterPro" id="IPR033705">
    <property type="entry name" value="Anticodon_Ia_Val"/>
</dbReference>
<feature type="region of interest" description="Disordered" evidence="16">
    <location>
        <begin position="397"/>
        <end position="462"/>
    </location>
</feature>
<accession>A0AAD5SXU1</accession>
<gene>
    <name evidence="20" type="primary">VAS2</name>
    <name evidence="20" type="ORF">HK100_001472</name>
</gene>
<evidence type="ECO:0000256" key="10">
    <source>
        <dbReference type="ARBA" id="ARBA00023146"/>
    </source>
</evidence>
<comment type="subcellular location">
    <subcellularLocation>
        <location evidence="2">Cytoplasm</location>
    </subcellularLocation>
    <subcellularLocation>
        <location evidence="1">Mitochondrion</location>
    </subcellularLocation>
</comment>
<evidence type="ECO:0000259" key="18">
    <source>
        <dbReference type="Pfam" id="PF08264"/>
    </source>
</evidence>
<keyword evidence="8 15" id="KW-0067">ATP-binding</keyword>
<feature type="compositionally biased region" description="Basic and acidic residues" evidence="16">
    <location>
        <begin position="181"/>
        <end position="197"/>
    </location>
</feature>
<dbReference type="Gene3D" id="1.10.730.10">
    <property type="entry name" value="Isoleucyl-tRNA Synthetase, Domain 1"/>
    <property type="match status" value="1"/>
</dbReference>
<keyword evidence="10 15" id="KW-0030">Aminoacyl-tRNA synthetase</keyword>
<evidence type="ECO:0000256" key="1">
    <source>
        <dbReference type="ARBA" id="ARBA00004173"/>
    </source>
</evidence>
<feature type="region of interest" description="Disordered" evidence="16">
    <location>
        <begin position="483"/>
        <end position="503"/>
    </location>
</feature>
<reference evidence="20" key="1">
    <citation type="submission" date="2020-05" db="EMBL/GenBank/DDBJ databases">
        <title>Phylogenomic resolution of chytrid fungi.</title>
        <authorList>
            <person name="Stajich J.E."/>
            <person name="Amses K."/>
            <person name="Simmons R."/>
            <person name="Seto K."/>
            <person name="Myers J."/>
            <person name="Bonds A."/>
            <person name="Quandt C.A."/>
            <person name="Barry K."/>
            <person name="Liu P."/>
            <person name="Grigoriev I."/>
            <person name="Longcore J.E."/>
            <person name="James T.Y."/>
        </authorList>
    </citation>
    <scope>NUCLEOTIDE SEQUENCE</scope>
    <source>
        <strain evidence="20">JEL0513</strain>
    </source>
</reference>
<protein>
    <recommendedName>
        <fullName evidence="14">Probable valine--tRNA ligase, cytoplasmic</fullName>
        <ecNumber evidence="4">6.1.1.9</ecNumber>
    </recommendedName>
    <alternativeName>
        <fullName evidence="12">Valine--tRNA ligase, mitochondrial</fullName>
    </alternativeName>
    <alternativeName>
        <fullName evidence="11">Valyl-tRNA synthetase</fullName>
    </alternativeName>
</protein>
<dbReference type="FunFam" id="3.40.50.620:FF:000020">
    <property type="entry name" value="Valine--tRNA ligase, mitochondrial"/>
    <property type="match status" value="1"/>
</dbReference>
<evidence type="ECO:0000256" key="16">
    <source>
        <dbReference type="SAM" id="MobiDB-lite"/>
    </source>
</evidence>
<dbReference type="CDD" id="cd00817">
    <property type="entry name" value="ValRS_core"/>
    <property type="match status" value="1"/>
</dbReference>
<evidence type="ECO:0000256" key="8">
    <source>
        <dbReference type="ARBA" id="ARBA00022840"/>
    </source>
</evidence>
<comment type="caution">
    <text evidence="20">The sequence shown here is derived from an EMBL/GenBank/DDBJ whole genome shotgun (WGS) entry which is preliminary data.</text>
</comment>
<dbReference type="FunFam" id="3.90.740.10:FF:000005">
    <property type="entry name" value="Valine--tRNA ligase, mitochondrial"/>
    <property type="match status" value="1"/>
</dbReference>
<dbReference type="Gene3D" id="3.40.50.620">
    <property type="entry name" value="HUPs"/>
    <property type="match status" value="2"/>
</dbReference>
<evidence type="ECO:0000256" key="4">
    <source>
        <dbReference type="ARBA" id="ARBA00013169"/>
    </source>
</evidence>
<dbReference type="SUPFAM" id="SSF52374">
    <property type="entry name" value="Nucleotidylyl transferase"/>
    <property type="match status" value="1"/>
</dbReference>
<keyword evidence="7 15" id="KW-0547">Nucleotide-binding</keyword>
<dbReference type="CDD" id="cd07962">
    <property type="entry name" value="Anticodon_Ia_Val"/>
    <property type="match status" value="1"/>
</dbReference>
<dbReference type="InterPro" id="IPR014729">
    <property type="entry name" value="Rossmann-like_a/b/a_fold"/>
</dbReference>
<dbReference type="PANTHER" id="PTHR11946:SF109">
    <property type="entry name" value="VALINE--TRNA LIGASE"/>
    <property type="match status" value="1"/>
</dbReference>
<feature type="compositionally biased region" description="Low complexity" evidence="16">
    <location>
        <begin position="483"/>
        <end position="494"/>
    </location>
</feature>
<dbReference type="GO" id="GO:0005829">
    <property type="term" value="C:cytosol"/>
    <property type="evidence" value="ECO:0007669"/>
    <property type="project" value="TreeGrafter"/>
</dbReference>
<evidence type="ECO:0000256" key="2">
    <source>
        <dbReference type="ARBA" id="ARBA00004496"/>
    </source>
</evidence>
<comment type="catalytic activity">
    <reaction evidence="13">
        <text>tRNA(Val) + L-valine + ATP = L-valyl-tRNA(Val) + AMP + diphosphate</text>
        <dbReference type="Rhea" id="RHEA:10704"/>
        <dbReference type="Rhea" id="RHEA-COMP:9672"/>
        <dbReference type="Rhea" id="RHEA-COMP:9708"/>
        <dbReference type="ChEBI" id="CHEBI:30616"/>
        <dbReference type="ChEBI" id="CHEBI:33019"/>
        <dbReference type="ChEBI" id="CHEBI:57762"/>
        <dbReference type="ChEBI" id="CHEBI:78442"/>
        <dbReference type="ChEBI" id="CHEBI:78537"/>
        <dbReference type="ChEBI" id="CHEBI:456215"/>
        <dbReference type="EC" id="6.1.1.9"/>
    </reaction>
</comment>
<evidence type="ECO:0000256" key="12">
    <source>
        <dbReference type="ARBA" id="ARBA00040837"/>
    </source>
</evidence>
<evidence type="ECO:0000256" key="14">
    <source>
        <dbReference type="ARBA" id="ARBA00072234"/>
    </source>
</evidence>
<feature type="region of interest" description="Disordered" evidence="16">
    <location>
        <begin position="215"/>
        <end position="234"/>
    </location>
</feature>
<proteinExistence type="inferred from homology"/>
<dbReference type="Pfam" id="PF16761">
    <property type="entry name" value="Clr2_transil"/>
    <property type="match status" value="1"/>
</dbReference>
<evidence type="ECO:0000256" key="9">
    <source>
        <dbReference type="ARBA" id="ARBA00022917"/>
    </source>
</evidence>
<comment type="similarity">
    <text evidence="3 15">Belongs to the class-I aminoacyl-tRNA synthetase family.</text>
</comment>
<evidence type="ECO:0000259" key="17">
    <source>
        <dbReference type="Pfam" id="PF00133"/>
    </source>
</evidence>
<dbReference type="NCBIfam" id="TIGR00422">
    <property type="entry name" value="valS"/>
    <property type="match status" value="1"/>
</dbReference>
<evidence type="ECO:0000256" key="6">
    <source>
        <dbReference type="ARBA" id="ARBA00022598"/>
    </source>
</evidence>
<dbReference type="InterPro" id="IPR002303">
    <property type="entry name" value="Valyl-tRNA_ligase"/>
</dbReference>
<evidence type="ECO:0000256" key="15">
    <source>
        <dbReference type="RuleBase" id="RU363035"/>
    </source>
</evidence>
<evidence type="ECO:0000256" key="13">
    <source>
        <dbReference type="ARBA" id="ARBA00047552"/>
    </source>
</evidence>
<dbReference type="SUPFAM" id="SSF50677">
    <property type="entry name" value="ValRS/IleRS/LeuRS editing domain"/>
    <property type="match status" value="1"/>
</dbReference>
<dbReference type="InterPro" id="IPR009008">
    <property type="entry name" value="Val/Leu/Ile-tRNA-synth_edit"/>
</dbReference>
<dbReference type="InterPro" id="IPR013155">
    <property type="entry name" value="M/V/L/I-tRNA-synth_anticd-bd"/>
</dbReference>
<dbReference type="InterPro" id="IPR031915">
    <property type="entry name" value="Clr2_N"/>
</dbReference>
<feature type="compositionally biased region" description="Polar residues" evidence="16">
    <location>
        <begin position="415"/>
        <end position="439"/>
    </location>
</feature>
<dbReference type="GO" id="GO:0005739">
    <property type="term" value="C:mitochondrion"/>
    <property type="evidence" value="ECO:0007669"/>
    <property type="project" value="UniProtKB-SubCell"/>
</dbReference>
<evidence type="ECO:0000313" key="20">
    <source>
        <dbReference type="EMBL" id="KAJ3115050.1"/>
    </source>
</evidence>
<dbReference type="PRINTS" id="PR00986">
    <property type="entry name" value="TRNASYNTHVAL"/>
</dbReference>
<dbReference type="InterPro" id="IPR002300">
    <property type="entry name" value="aa-tRNA-synth_Ia"/>
</dbReference>
<feature type="domain" description="Methionyl/Valyl/Leucyl/Isoleucyl-tRNA synthetase anticodon-binding" evidence="18">
    <location>
        <begin position="1211"/>
        <end position="1320"/>
    </location>
</feature>